<feature type="signal peptide" evidence="1">
    <location>
        <begin position="1"/>
        <end position="18"/>
    </location>
</feature>
<comment type="caution">
    <text evidence="3">The sequence shown here is derived from an EMBL/GenBank/DDBJ whole genome shotgun (WGS) entry which is preliminary data.</text>
</comment>
<feature type="chain" id="PRO_5020365975" evidence="1">
    <location>
        <begin position="19"/>
        <end position="179"/>
    </location>
</feature>
<evidence type="ECO:0000313" key="3">
    <source>
        <dbReference type="EMBL" id="TDE05473.1"/>
    </source>
</evidence>
<evidence type="ECO:0000256" key="1">
    <source>
        <dbReference type="SAM" id="SignalP"/>
    </source>
</evidence>
<dbReference type="Pfam" id="PF07007">
    <property type="entry name" value="LprI"/>
    <property type="match status" value="1"/>
</dbReference>
<dbReference type="InterPro" id="IPR009739">
    <property type="entry name" value="LprI-like_N"/>
</dbReference>
<sequence>MKNRLLLLLLLLATFAHAQTELTSLKLAEIKVQVDKQTVKFRDSLTKVNDGTDLKLDIEFKTDLYRVEKLADKKVAIDYTTSGMTNAIVELNNDYDKLLNKYYAILIKKLVPKDQEKLKVAQRNWIKFRDSEIQLIGIVSKTEYSGGGSIQSNIMAGRISDLTKNRLYSIKEHLNQFLD</sequence>
<dbReference type="EMBL" id="SMFO01000002">
    <property type="protein sequence ID" value="TDE05473.1"/>
    <property type="molecule type" value="Genomic_DNA"/>
</dbReference>
<protein>
    <submittedName>
        <fullName evidence="3">DUF1311 domain-containing protein</fullName>
    </submittedName>
</protein>
<evidence type="ECO:0000313" key="4">
    <source>
        <dbReference type="Proteomes" id="UP000294597"/>
    </source>
</evidence>
<evidence type="ECO:0000259" key="2">
    <source>
        <dbReference type="Pfam" id="PF07007"/>
    </source>
</evidence>
<dbReference type="Proteomes" id="UP000294597">
    <property type="component" value="Unassembled WGS sequence"/>
</dbReference>
<dbReference type="AlphaFoldDB" id="A0A4R5D5U2"/>
<feature type="domain" description="Lysozyme inhibitor LprI-like N-terminal" evidence="2">
    <location>
        <begin position="79"/>
        <end position="168"/>
    </location>
</feature>
<accession>A0A4R5D5U2</accession>
<name>A0A4R5D5U2_9FLAO</name>
<dbReference type="PANTHER" id="PTHR39176:SF1">
    <property type="entry name" value="PERIPLASMIC PROTEIN"/>
    <property type="match status" value="1"/>
</dbReference>
<gene>
    <name evidence="3" type="ORF">E0F98_04990</name>
</gene>
<reference evidence="3 4" key="1">
    <citation type="submission" date="2019-03" db="EMBL/GenBank/DDBJ databases">
        <title>Flavobacterium TSA-D2 sp. nov., isolated from arctic soil.</title>
        <authorList>
            <person name="Chaudhary D.K."/>
        </authorList>
    </citation>
    <scope>NUCLEOTIDE SEQUENCE [LARGE SCALE GENOMIC DNA]</scope>
    <source>
        <strain evidence="3 4">TSA-D2</strain>
    </source>
</reference>
<dbReference type="PANTHER" id="PTHR39176">
    <property type="entry name" value="PERIPLASMIC PROTEIN-RELATED"/>
    <property type="match status" value="1"/>
</dbReference>
<proteinExistence type="predicted"/>
<dbReference type="Gene3D" id="1.20.1270.180">
    <property type="match status" value="1"/>
</dbReference>
<organism evidence="3 4">
    <name type="scientific">Flavobacterium hiemivividum</name>
    <dbReference type="NCBI Taxonomy" id="2541734"/>
    <lineage>
        <taxon>Bacteria</taxon>
        <taxon>Pseudomonadati</taxon>
        <taxon>Bacteroidota</taxon>
        <taxon>Flavobacteriia</taxon>
        <taxon>Flavobacteriales</taxon>
        <taxon>Flavobacteriaceae</taxon>
        <taxon>Flavobacterium</taxon>
    </lineage>
</organism>
<keyword evidence="4" id="KW-1185">Reference proteome</keyword>
<dbReference type="RefSeq" id="WP_132109513.1">
    <property type="nucleotide sequence ID" value="NZ_SMFO01000002.1"/>
</dbReference>
<keyword evidence="1" id="KW-0732">Signal</keyword>